<dbReference type="Gene3D" id="2.70.70.10">
    <property type="entry name" value="Glucose Permease (Domain IIA)"/>
    <property type="match status" value="1"/>
</dbReference>
<dbReference type="SUPFAM" id="SSF51261">
    <property type="entry name" value="Duplicated hybrid motif"/>
    <property type="match status" value="1"/>
</dbReference>
<dbReference type="GO" id="GO:0005886">
    <property type="term" value="C:plasma membrane"/>
    <property type="evidence" value="ECO:0007669"/>
    <property type="project" value="UniProtKB-SubCell"/>
</dbReference>
<comment type="subcellular location">
    <subcellularLocation>
        <location evidence="2">Cell membrane</location>
        <topology evidence="2">Multi-pass membrane protein</topology>
    </subcellularLocation>
    <subcellularLocation>
        <location evidence="1">Cytoplasm</location>
    </subcellularLocation>
</comment>
<dbReference type="GO" id="GO:0005737">
    <property type="term" value="C:cytoplasm"/>
    <property type="evidence" value="ECO:0007669"/>
    <property type="project" value="UniProtKB-SubCell"/>
</dbReference>
<dbReference type="FunFam" id="2.70.70.10:FF:000001">
    <property type="entry name" value="PTS system glucose-specific IIA component"/>
    <property type="match status" value="1"/>
</dbReference>
<dbReference type="GO" id="GO:0016301">
    <property type="term" value="F:kinase activity"/>
    <property type="evidence" value="ECO:0007669"/>
    <property type="project" value="UniProtKB-KW"/>
</dbReference>
<reference evidence="9 10" key="1">
    <citation type="submission" date="2018-07" db="EMBL/GenBank/DDBJ databases">
        <title>Genome sequences of six Lactobacillus spp. isolated from bumble bee guts.</title>
        <authorList>
            <person name="Motta E.V.S."/>
            <person name="Moran N.A."/>
        </authorList>
    </citation>
    <scope>NUCLEOTIDE SEQUENCE [LARGE SCALE GENOMIC DNA]</scope>
    <source>
        <strain evidence="9 10">OCC3</strain>
    </source>
</reference>
<evidence type="ECO:0000313" key="10">
    <source>
        <dbReference type="Proteomes" id="UP000265862"/>
    </source>
</evidence>
<keyword evidence="6" id="KW-0598">Phosphotransferase system</keyword>
<evidence type="ECO:0000313" key="9">
    <source>
        <dbReference type="EMBL" id="RHW55164.1"/>
    </source>
</evidence>
<keyword evidence="7" id="KW-0418">Kinase</keyword>
<dbReference type="PANTHER" id="PTHR45008:SF1">
    <property type="entry name" value="PTS SYSTEM GLUCOSE-SPECIFIC EIIA COMPONENT"/>
    <property type="match status" value="1"/>
</dbReference>
<evidence type="ECO:0000256" key="1">
    <source>
        <dbReference type="ARBA" id="ARBA00004496"/>
    </source>
</evidence>
<dbReference type="Pfam" id="PF00358">
    <property type="entry name" value="PTS_EIIA_1"/>
    <property type="match status" value="1"/>
</dbReference>
<dbReference type="GO" id="GO:0009401">
    <property type="term" value="P:phosphoenolpyruvate-dependent sugar phosphotransferase system"/>
    <property type="evidence" value="ECO:0007669"/>
    <property type="project" value="UniProtKB-KW"/>
</dbReference>
<keyword evidence="4 9" id="KW-0762">Sugar transport</keyword>
<proteinExistence type="predicted"/>
<dbReference type="PROSITE" id="PS51093">
    <property type="entry name" value="PTS_EIIA_TYPE_1"/>
    <property type="match status" value="1"/>
</dbReference>
<keyword evidence="5" id="KW-0808">Transferase</keyword>
<evidence type="ECO:0000256" key="4">
    <source>
        <dbReference type="ARBA" id="ARBA00022597"/>
    </source>
</evidence>
<dbReference type="PROSITE" id="PS00371">
    <property type="entry name" value="PTS_EIIA_TYPE_1_HIS"/>
    <property type="match status" value="1"/>
</dbReference>
<dbReference type="NCBIfam" id="TIGR00830">
    <property type="entry name" value="PTBA"/>
    <property type="match status" value="1"/>
</dbReference>
<dbReference type="Proteomes" id="UP000265862">
    <property type="component" value="Unassembled WGS sequence"/>
</dbReference>
<dbReference type="AlphaFoldDB" id="A0A396SUP5"/>
<evidence type="ECO:0000256" key="7">
    <source>
        <dbReference type="ARBA" id="ARBA00022777"/>
    </source>
</evidence>
<dbReference type="InterPro" id="IPR001127">
    <property type="entry name" value="PTS_EIIA_1_perm"/>
</dbReference>
<dbReference type="EMBL" id="QOCV01000002">
    <property type="protein sequence ID" value="RHW55164.1"/>
    <property type="molecule type" value="Genomic_DNA"/>
</dbReference>
<evidence type="ECO:0000259" key="8">
    <source>
        <dbReference type="PROSITE" id="PS51093"/>
    </source>
</evidence>
<protein>
    <submittedName>
        <fullName evidence="9">PTS glucose transporter subunit IIA</fullName>
    </submittedName>
</protein>
<evidence type="ECO:0000256" key="2">
    <source>
        <dbReference type="ARBA" id="ARBA00004651"/>
    </source>
</evidence>
<sequence>MKYFVCFLISSVLKSFLFWRKILFKFLKKKKREFKITAPVSGTLINLCDVPDPVFSQKLMGDGFAVKLNKDEEIIHAPIEAKVVSLPESKHAVGLVTADGDEILLHIGIDTVNLKGQGFTAEVRQGDKVKQGQALIKLDRDILAKEKVDLTTMVILTKLDSNHQNWDFVKEFGDQITEQDEVIRQ</sequence>
<evidence type="ECO:0000256" key="6">
    <source>
        <dbReference type="ARBA" id="ARBA00022683"/>
    </source>
</evidence>
<dbReference type="InterPro" id="IPR050890">
    <property type="entry name" value="PTS_EIIA_component"/>
</dbReference>
<name>A0A396SUP5_9LACO</name>
<evidence type="ECO:0000256" key="5">
    <source>
        <dbReference type="ARBA" id="ARBA00022679"/>
    </source>
</evidence>
<dbReference type="InterPro" id="IPR011055">
    <property type="entry name" value="Dup_hybrid_motif"/>
</dbReference>
<gene>
    <name evidence="9" type="ORF">DS835_00885</name>
</gene>
<feature type="domain" description="PTS EIIA type-1" evidence="8">
    <location>
        <begin position="52"/>
        <end position="158"/>
    </location>
</feature>
<accession>A0A396SUP5</accession>
<evidence type="ECO:0000256" key="3">
    <source>
        <dbReference type="ARBA" id="ARBA00022448"/>
    </source>
</evidence>
<keyword evidence="3" id="KW-0813">Transport</keyword>
<dbReference type="PANTHER" id="PTHR45008">
    <property type="entry name" value="PTS SYSTEM GLUCOSE-SPECIFIC EIIA COMPONENT"/>
    <property type="match status" value="1"/>
</dbReference>
<comment type="caution">
    <text evidence="9">The sequence shown here is derived from an EMBL/GenBank/DDBJ whole genome shotgun (WGS) entry which is preliminary data.</text>
</comment>
<organism evidence="9 10">
    <name type="scientific">Lactobacillus bombicola</name>
    <dbReference type="NCBI Taxonomy" id="1505723"/>
    <lineage>
        <taxon>Bacteria</taxon>
        <taxon>Bacillati</taxon>
        <taxon>Bacillota</taxon>
        <taxon>Bacilli</taxon>
        <taxon>Lactobacillales</taxon>
        <taxon>Lactobacillaceae</taxon>
        <taxon>Lactobacillus</taxon>
    </lineage>
</organism>